<proteinExistence type="predicted"/>
<feature type="coiled-coil region" evidence="1">
    <location>
        <begin position="73"/>
        <end position="103"/>
    </location>
</feature>
<organism evidence="2 3">
    <name type="scientific">Starkeya nomas</name>
    <dbReference type="NCBI Taxonomy" id="2666134"/>
    <lineage>
        <taxon>Bacteria</taxon>
        <taxon>Pseudomonadati</taxon>
        <taxon>Pseudomonadota</taxon>
        <taxon>Alphaproteobacteria</taxon>
        <taxon>Hyphomicrobiales</taxon>
        <taxon>Xanthobacteraceae</taxon>
        <taxon>Starkeya</taxon>
    </lineage>
</organism>
<evidence type="ECO:0000313" key="3">
    <source>
        <dbReference type="Proteomes" id="UP000433050"/>
    </source>
</evidence>
<evidence type="ECO:0000256" key="1">
    <source>
        <dbReference type="SAM" id="Coils"/>
    </source>
</evidence>
<gene>
    <name evidence="2" type="ORF">STARVERO_00345</name>
</gene>
<name>A0A5S9NA14_9HYPH</name>
<dbReference type="Proteomes" id="UP000433050">
    <property type="component" value="Unassembled WGS sequence"/>
</dbReference>
<accession>A0A5S9NA14</accession>
<protein>
    <submittedName>
        <fullName evidence="2">Uncharacterized protein</fullName>
    </submittedName>
</protein>
<dbReference type="RefSeq" id="WP_159597691.1">
    <property type="nucleotide sequence ID" value="NZ_CACSAS010000001.1"/>
</dbReference>
<dbReference type="AlphaFoldDB" id="A0A5S9NA14"/>
<evidence type="ECO:0000313" key="2">
    <source>
        <dbReference type="EMBL" id="CAA0086972.1"/>
    </source>
</evidence>
<reference evidence="2 3" key="1">
    <citation type="submission" date="2019-12" db="EMBL/GenBank/DDBJ databases">
        <authorList>
            <person name="Reyes-Prieto M."/>
        </authorList>
    </citation>
    <scope>NUCLEOTIDE SEQUENCE [LARGE SCALE GENOMIC DNA]</scope>
    <source>
        <strain evidence="2">HF14-78462</strain>
    </source>
</reference>
<sequence length="117" mass="13750">MKALTLEDLSREELLAWIKASRPWRIRQVDLLSVRHTTLCAKSEAALRKWLDACSAETRAFQAWLAHGEPRERNRLELIYLNLKDEAQKAERASKRADREQKACWAAMEAEWSRDRE</sequence>
<keyword evidence="1" id="KW-0175">Coiled coil</keyword>
<keyword evidence="3" id="KW-1185">Reference proteome</keyword>
<dbReference type="EMBL" id="CACSAS010000001">
    <property type="protein sequence ID" value="CAA0086972.1"/>
    <property type="molecule type" value="Genomic_DNA"/>
</dbReference>